<name>I4ABX4_DESDJ</name>
<reference evidence="5 6" key="2">
    <citation type="journal article" date="2015" name="J. Bacteriol.">
        <title>Genomic, proteomic, and biochemical analysis of the organohalide respiratory pathway in Desulfitobacterium dehalogenans.</title>
        <authorList>
            <person name="Kruse T."/>
            <person name="van de Pas B.A."/>
            <person name="Atteia A."/>
            <person name="Krab K."/>
            <person name="Hagen W.R."/>
            <person name="Goodwin L."/>
            <person name="Chain P."/>
            <person name="Boeren S."/>
            <person name="Maphosa F."/>
            <person name="Schraa G."/>
            <person name="de Vos W.M."/>
            <person name="van der Oost J."/>
            <person name="Smidt H."/>
            <person name="Stams A.J."/>
        </authorList>
    </citation>
    <scope>NUCLEOTIDE SEQUENCE [LARGE SCALE GENOMIC DNA]</scope>
    <source>
        <strain evidence="6">ATCC 51507 / DSM 9161 / JW/IU-DC1</strain>
    </source>
</reference>
<dbReference type="SUPFAM" id="SSF49464">
    <property type="entry name" value="Carboxypeptidase regulatory domain-like"/>
    <property type="match status" value="1"/>
</dbReference>
<evidence type="ECO:0000256" key="1">
    <source>
        <dbReference type="ARBA" id="ARBA00010116"/>
    </source>
</evidence>
<feature type="region of interest" description="Disordered" evidence="2">
    <location>
        <begin position="146"/>
        <end position="183"/>
    </location>
</feature>
<reference evidence="6" key="1">
    <citation type="submission" date="2012-06" db="EMBL/GenBank/DDBJ databases">
        <title>Complete sequence of Desulfitobacterium dehalogenans ATCC 51507.</title>
        <authorList>
            <person name="Lucas S."/>
            <person name="Han J."/>
            <person name="Lapidus A."/>
            <person name="Cheng J.-F."/>
            <person name="Goodwin L."/>
            <person name="Pitluck S."/>
            <person name="Peters L."/>
            <person name="Ovchinnikova G."/>
            <person name="Teshima H."/>
            <person name="Detter J.C."/>
            <person name="Han C."/>
            <person name="Tapia R."/>
            <person name="Land M."/>
            <person name="Hauser L."/>
            <person name="Kyrpides N."/>
            <person name="Ivanova N."/>
            <person name="Pagani I."/>
            <person name="Kruse T."/>
            <person name="de Vos W.M."/>
            <person name="Smidt H."/>
            <person name="Woyke T."/>
        </authorList>
    </citation>
    <scope>NUCLEOTIDE SEQUENCE [LARGE SCALE GENOMIC DNA]</scope>
    <source>
        <strain evidence="6">ATCC 51507 / DSM 9161 / JW/IU-DC1</strain>
    </source>
</reference>
<accession>I4ABX4</accession>
<dbReference type="AlphaFoldDB" id="I4ABX4"/>
<dbReference type="Gene3D" id="2.60.40.10">
    <property type="entry name" value="Immunoglobulins"/>
    <property type="match status" value="2"/>
</dbReference>
<keyword evidence="3" id="KW-0472">Membrane</keyword>
<dbReference type="PROSITE" id="PS51127">
    <property type="entry name" value="BIG1"/>
    <property type="match status" value="1"/>
</dbReference>
<dbReference type="InterPro" id="IPR013783">
    <property type="entry name" value="Ig-like_fold"/>
</dbReference>
<gene>
    <name evidence="5" type="ordered locus">Desde_3168</name>
</gene>
<evidence type="ECO:0000313" key="6">
    <source>
        <dbReference type="Proteomes" id="UP000006053"/>
    </source>
</evidence>
<evidence type="ECO:0000259" key="4">
    <source>
        <dbReference type="PROSITE" id="PS51127"/>
    </source>
</evidence>
<dbReference type="SUPFAM" id="SSF49373">
    <property type="entry name" value="Invasin/intimin cell-adhesion fragments"/>
    <property type="match status" value="1"/>
</dbReference>
<evidence type="ECO:0000256" key="2">
    <source>
        <dbReference type="SAM" id="MobiDB-lite"/>
    </source>
</evidence>
<sequence>MMRLKNLIRRLAYQLKRENGVSNYVSFIIVLPVLLTFIVGGGYMASSNRIMNTLDHALEIIGQNMTQNGALTAKGQEQLIAYIEKSGLNPGKVYLNATTTPQSYGSRGLEAVIGYDWDIRALGSDRTIWHKYYERSLPLAQSQLIPGSGADTSGSTDISSIFGGTQGGTNSGGSSSGSGTSIQATSMTMTCSNSSPVANSSVIVSGTAYVGANTAPAGTQITLNGGGVRQTVSTDSSGKYTANVAFTTQGTITLQGVSGKASASVTLNVQPSVPASITLQVPSTIQIGDTFNVTGKVVDASGKIVADDTVVTISSSNATDIPPTNVNTKYGSFTYSVDRITSLNSLTITATAGSASTTKTVNVIPGSPESIALNISPATLSAGSTVTFSGKVLGPYGTPPAANTQVKIVSGTNVVDTMPSAVTDDQGNFSMTATLTKAGTHVFYAQTNGSINSPTATTVVTSGAPYKVNNLSQTPNPLNAGANLSISGYISDRYDNPVSSGTTLTVRSNALSESVPTVVHSGTINTHVTMQTPGIQTLTVADSADNPLAGGSFTVTVLATSAFTLTPEQDQYNVKAGQSIGTVGFVLKDSNGQPVAGKTVKFIETPQGDSLITPLTAVTDASGRVQTTVGTLTKAGTHTLMATLEDDSAVIGTVGITVTPGAPAIILSTVSPTTTEVWAEGKSVPLPIVSGTLTDSYANPISGANLTVSGGFGVSVSRTTNTNGYFNFLITPTVIGGPYTLQYSVNSPQGNYSTNQNSLIVTAPLIIPVDKILQGVTIAGRVGTMPNMATSNPNGIGVGRSQAKEYWTGGGSTLFLKPQRGYFDGVDTWTYWNEPNLLPSNIKSGTSIFGVEGNMPPGKRSLSMNFIYDTYPVKNPVLNFTVPNVNFTPFLVYADFSSSGSVNGTGGGSGPSGTYLGSVSNLSKGEMHAASNHVDFYLSFSMSGTNCNVSITANQTFTLDRGNVTIYLFE</sequence>
<keyword evidence="3" id="KW-0812">Transmembrane</keyword>
<dbReference type="eggNOG" id="COG2911">
    <property type="taxonomic scope" value="Bacteria"/>
</dbReference>
<feature type="compositionally biased region" description="Gly residues" evidence="2">
    <location>
        <begin position="164"/>
        <end position="176"/>
    </location>
</feature>
<evidence type="ECO:0000313" key="5">
    <source>
        <dbReference type="EMBL" id="AFM01459.1"/>
    </source>
</evidence>
<dbReference type="InterPro" id="IPR008969">
    <property type="entry name" value="CarboxyPept-like_regulatory"/>
</dbReference>
<dbReference type="KEGG" id="ddh:Desde_3168"/>
<dbReference type="EMBL" id="CP003348">
    <property type="protein sequence ID" value="AFM01459.1"/>
    <property type="molecule type" value="Genomic_DNA"/>
</dbReference>
<dbReference type="OrthoDB" id="1803787at2"/>
<keyword evidence="3" id="KW-1133">Transmembrane helix</keyword>
<feature type="domain" description="Big-1" evidence="4">
    <location>
        <begin position="564"/>
        <end position="659"/>
    </location>
</feature>
<dbReference type="InterPro" id="IPR003344">
    <property type="entry name" value="Big_1_dom"/>
</dbReference>
<feature type="compositionally biased region" description="Polar residues" evidence="2">
    <location>
        <begin position="146"/>
        <end position="159"/>
    </location>
</feature>
<dbReference type="RefSeq" id="WP_014794939.1">
    <property type="nucleotide sequence ID" value="NC_018017.1"/>
</dbReference>
<organism evidence="5 6">
    <name type="scientific">Desulfitobacterium dehalogenans (strain ATCC 51507 / DSM 9161 / JW/IU-DC1)</name>
    <dbReference type="NCBI Taxonomy" id="756499"/>
    <lineage>
        <taxon>Bacteria</taxon>
        <taxon>Bacillati</taxon>
        <taxon>Bacillota</taxon>
        <taxon>Clostridia</taxon>
        <taxon>Eubacteriales</taxon>
        <taxon>Desulfitobacteriaceae</taxon>
        <taxon>Desulfitobacterium</taxon>
    </lineage>
</organism>
<dbReference type="STRING" id="756499.Desde_3168"/>
<evidence type="ECO:0000256" key="3">
    <source>
        <dbReference type="SAM" id="Phobius"/>
    </source>
</evidence>
<dbReference type="Pfam" id="PF02369">
    <property type="entry name" value="Big_1"/>
    <property type="match status" value="1"/>
</dbReference>
<comment type="similarity">
    <text evidence="1">Belongs to the intimin/invasin family.</text>
</comment>
<proteinExistence type="inferred from homology"/>
<feature type="transmembrane region" description="Helical" evidence="3">
    <location>
        <begin position="21"/>
        <end position="45"/>
    </location>
</feature>
<dbReference type="Proteomes" id="UP000006053">
    <property type="component" value="Chromosome"/>
</dbReference>
<dbReference type="InterPro" id="IPR008964">
    <property type="entry name" value="Invasin/intimin_cell_adhesion"/>
</dbReference>
<dbReference type="HOGENOM" id="CLU_305603_0_0_9"/>
<protein>
    <submittedName>
        <fullName evidence="5">Ig-like domain-containing protein</fullName>
    </submittedName>
</protein>
<keyword evidence="6" id="KW-1185">Reference proteome</keyword>